<evidence type="ECO:0000313" key="5">
    <source>
        <dbReference type="Proteomes" id="UP000664277"/>
    </source>
</evidence>
<dbReference type="Pfam" id="PF04264">
    <property type="entry name" value="YceI"/>
    <property type="match status" value="1"/>
</dbReference>
<comment type="caution">
    <text evidence="4">The sequence shown here is derived from an EMBL/GenBank/DDBJ whole genome shotgun (WGS) entry which is preliminary data.</text>
</comment>
<dbReference type="SMART" id="SM00867">
    <property type="entry name" value="YceI"/>
    <property type="match status" value="1"/>
</dbReference>
<dbReference type="Proteomes" id="UP000664277">
    <property type="component" value="Unassembled WGS sequence"/>
</dbReference>
<name>A0A8J7TMG9_9BACT</name>
<sequence>MKSAFKTKKLNSTFALSSLFSLSAILALGATFTVTDNAAQAAGAASANLWNIDSSHSDAGFAVKHLMISNVKGTFTNVAGTVEYDGKNPNSIKVDATIDTTTVNTGDKGRDEHLRGADFFDTEKFPKMTFKSKKVKSLGKGKVAITGDLTIKGVTKEVVLTVDGPSKEVKDPWGNTKIAASATTKIQRKDFGISYNKVMDNGGTVISDDVTITLEIEAGKKAEK</sequence>
<dbReference type="PANTHER" id="PTHR34406:SF1">
    <property type="entry name" value="PROTEIN YCEI"/>
    <property type="match status" value="1"/>
</dbReference>
<keyword evidence="2" id="KW-0732">Signal</keyword>
<dbReference type="InterPro" id="IPR036761">
    <property type="entry name" value="TTHA0802/YceI-like_sf"/>
</dbReference>
<evidence type="ECO:0000259" key="3">
    <source>
        <dbReference type="SMART" id="SM00867"/>
    </source>
</evidence>
<evidence type="ECO:0000256" key="2">
    <source>
        <dbReference type="SAM" id="SignalP"/>
    </source>
</evidence>
<accession>A0A8J7TMG9</accession>
<dbReference type="Gene3D" id="2.40.128.110">
    <property type="entry name" value="Lipid/polyisoprenoid-binding, YceI-like"/>
    <property type="match status" value="1"/>
</dbReference>
<protein>
    <submittedName>
        <fullName evidence="4">YceI family protein</fullName>
    </submittedName>
</protein>
<feature type="domain" description="Lipid/polyisoprenoid-binding YceI-like" evidence="3">
    <location>
        <begin position="49"/>
        <end position="219"/>
    </location>
</feature>
<dbReference type="EMBL" id="JAFLCK010000013">
    <property type="protein sequence ID" value="MBN8660815.1"/>
    <property type="molecule type" value="Genomic_DNA"/>
</dbReference>
<dbReference type="SUPFAM" id="SSF101874">
    <property type="entry name" value="YceI-like"/>
    <property type="match status" value="1"/>
</dbReference>
<proteinExistence type="inferred from homology"/>
<dbReference type="PANTHER" id="PTHR34406">
    <property type="entry name" value="PROTEIN YCEI"/>
    <property type="match status" value="1"/>
</dbReference>
<dbReference type="InterPro" id="IPR007372">
    <property type="entry name" value="Lipid/polyisoprenoid-bd_YceI"/>
</dbReference>
<reference evidence="4" key="1">
    <citation type="submission" date="2021-02" db="EMBL/GenBank/DDBJ databases">
        <title>Genome-Resolved Metagenomics of a Microbial Community Performing Photosynthetic Biological Nutrient Removal.</title>
        <authorList>
            <person name="Mcdaniel E.A."/>
        </authorList>
    </citation>
    <scope>NUCLEOTIDE SEQUENCE</scope>
    <source>
        <strain evidence="4">UWPOB_OBS1</strain>
    </source>
</reference>
<gene>
    <name evidence="4" type="ORF">J0M35_10650</name>
</gene>
<evidence type="ECO:0000313" key="4">
    <source>
        <dbReference type="EMBL" id="MBN8660815.1"/>
    </source>
</evidence>
<comment type="similarity">
    <text evidence="1">Belongs to the UPF0312 family.</text>
</comment>
<feature type="chain" id="PRO_5035302586" evidence="2">
    <location>
        <begin position="27"/>
        <end position="224"/>
    </location>
</feature>
<feature type="signal peptide" evidence="2">
    <location>
        <begin position="1"/>
        <end position="26"/>
    </location>
</feature>
<dbReference type="AlphaFoldDB" id="A0A8J7TMG9"/>
<evidence type="ECO:0000256" key="1">
    <source>
        <dbReference type="ARBA" id="ARBA00008812"/>
    </source>
</evidence>
<organism evidence="4 5">
    <name type="scientific">Candidatus Obscuribacter phosphatis</name>
    <dbReference type="NCBI Taxonomy" id="1906157"/>
    <lineage>
        <taxon>Bacteria</taxon>
        <taxon>Bacillati</taxon>
        <taxon>Candidatus Melainabacteria</taxon>
        <taxon>Candidatus Obscuribacterales</taxon>
        <taxon>Candidatus Obscuribacteraceae</taxon>
        <taxon>Candidatus Obscuribacter</taxon>
    </lineage>
</organism>